<sequence>MESWRKAGGLLRLADLNIRRSQGEIARLEAERLRLTARRADIERQIASVNALLLAEYRHNQVLDRAGIYEARRHEAVLRAQLSGLFFETDTLLGEEARLAMEQQTCQARLRYWSAKQNKFQRWVADKRREARMKRDLADEAETQERTVWNR</sequence>
<organism evidence="2 3">
    <name type="scientific">Paludibacterium paludis</name>
    <dbReference type="NCBI Taxonomy" id="1225769"/>
    <lineage>
        <taxon>Bacteria</taxon>
        <taxon>Pseudomonadati</taxon>
        <taxon>Pseudomonadota</taxon>
        <taxon>Betaproteobacteria</taxon>
        <taxon>Neisseriales</taxon>
        <taxon>Chromobacteriaceae</taxon>
        <taxon>Paludibacterium</taxon>
    </lineage>
</organism>
<dbReference type="AlphaFoldDB" id="A0A918P603"/>
<dbReference type="Pfam" id="PF02090">
    <property type="entry name" value="SPAM"/>
    <property type="match status" value="1"/>
</dbReference>
<keyword evidence="3" id="KW-1185">Reference proteome</keyword>
<proteinExistence type="predicted"/>
<evidence type="ECO:0000256" key="1">
    <source>
        <dbReference type="SAM" id="Coils"/>
    </source>
</evidence>
<reference evidence="2" key="1">
    <citation type="journal article" date="2014" name="Int. J. Syst. Evol. Microbiol.">
        <title>Complete genome sequence of Corynebacterium casei LMG S-19264T (=DSM 44701T), isolated from a smear-ripened cheese.</title>
        <authorList>
            <consortium name="US DOE Joint Genome Institute (JGI-PGF)"/>
            <person name="Walter F."/>
            <person name="Albersmeier A."/>
            <person name="Kalinowski J."/>
            <person name="Ruckert C."/>
        </authorList>
    </citation>
    <scope>NUCLEOTIDE SEQUENCE</scope>
    <source>
        <strain evidence="2">KCTC 32182</strain>
    </source>
</reference>
<dbReference type="Proteomes" id="UP000645257">
    <property type="component" value="Unassembled WGS sequence"/>
</dbReference>
<keyword evidence="1" id="KW-0175">Coiled coil</keyword>
<evidence type="ECO:0000313" key="2">
    <source>
        <dbReference type="EMBL" id="GGY23993.1"/>
    </source>
</evidence>
<feature type="coiled-coil region" evidence="1">
    <location>
        <begin position="11"/>
        <end position="45"/>
    </location>
</feature>
<dbReference type="RefSeq" id="WP_189535729.1">
    <property type="nucleotide sequence ID" value="NZ_BMYX01000019.1"/>
</dbReference>
<evidence type="ECO:0000313" key="3">
    <source>
        <dbReference type="Proteomes" id="UP000645257"/>
    </source>
</evidence>
<name>A0A918P603_9NEIS</name>
<protein>
    <submittedName>
        <fullName evidence="2">Uncharacterized protein</fullName>
    </submittedName>
</protein>
<comment type="caution">
    <text evidence="2">The sequence shown here is derived from an EMBL/GenBank/DDBJ whole genome shotgun (WGS) entry which is preliminary data.</text>
</comment>
<reference evidence="2" key="2">
    <citation type="submission" date="2020-09" db="EMBL/GenBank/DDBJ databases">
        <authorList>
            <person name="Sun Q."/>
            <person name="Kim S."/>
        </authorList>
    </citation>
    <scope>NUCLEOTIDE SEQUENCE</scope>
    <source>
        <strain evidence="2">KCTC 32182</strain>
    </source>
</reference>
<dbReference type="InterPro" id="IPR002954">
    <property type="entry name" value="Salm_SPAgM"/>
</dbReference>
<accession>A0A918P603</accession>
<gene>
    <name evidence="2" type="ORF">GCM10011289_29650</name>
</gene>
<dbReference type="EMBL" id="BMYX01000019">
    <property type="protein sequence ID" value="GGY23993.1"/>
    <property type="molecule type" value="Genomic_DNA"/>
</dbReference>